<dbReference type="Proteomes" id="UP001055879">
    <property type="component" value="Linkage Group LG02"/>
</dbReference>
<evidence type="ECO:0000313" key="2">
    <source>
        <dbReference type="Proteomes" id="UP001055879"/>
    </source>
</evidence>
<keyword evidence="2" id="KW-1185">Reference proteome</keyword>
<accession>A0ACB9EMJ4</accession>
<organism evidence="1 2">
    <name type="scientific">Arctium lappa</name>
    <name type="common">Greater burdock</name>
    <name type="synonym">Lappa major</name>
    <dbReference type="NCBI Taxonomy" id="4217"/>
    <lineage>
        <taxon>Eukaryota</taxon>
        <taxon>Viridiplantae</taxon>
        <taxon>Streptophyta</taxon>
        <taxon>Embryophyta</taxon>
        <taxon>Tracheophyta</taxon>
        <taxon>Spermatophyta</taxon>
        <taxon>Magnoliopsida</taxon>
        <taxon>eudicotyledons</taxon>
        <taxon>Gunneridae</taxon>
        <taxon>Pentapetalae</taxon>
        <taxon>asterids</taxon>
        <taxon>campanulids</taxon>
        <taxon>Asterales</taxon>
        <taxon>Asteraceae</taxon>
        <taxon>Carduoideae</taxon>
        <taxon>Cardueae</taxon>
        <taxon>Arctiinae</taxon>
        <taxon>Arctium</taxon>
    </lineage>
</organism>
<proteinExistence type="predicted"/>
<sequence>MSYLYTIGVSWNAYDHSPGDLATGNSNNGDALKHIIDKATYQIGSSRAKGGNAYAGQTRGAGISLGGEDAALLVAREDSVDDARTVYASWISIEALPWWICTRSNKTTKMDGLVLGCK</sequence>
<dbReference type="EMBL" id="CM042048">
    <property type="protein sequence ID" value="KAI3759783.1"/>
    <property type="molecule type" value="Genomic_DNA"/>
</dbReference>
<gene>
    <name evidence="1" type="ORF">L6452_07839</name>
</gene>
<name>A0ACB9EMJ4_ARCLA</name>
<reference evidence="1 2" key="2">
    <citation type="journal article" date="2022" name="Mol. Ecol. Resour.">
        <title>The genomes of chicory, endive, great burdock and yacon provide insights into Asteraceae paleo-polyploidization history and plant inulin production.</title>
        <authorList>
            <person name="Fan W."/>
            <person name="Wang S."/>
            <person name="Wang H."/>
            <person name="Wang A."/>
            <person name="Jiang F."/>
            <person name="Liu H."/>
            <person name="Zhao H."/>
            <person name="Xu D."/>
            <person name="Zhang Y."/>
        </authorList>
    </citation>
    <scope>NUCLEOTIDE SEQUENCE [LARGE SCALE GENOMIC DNA]</scope>
    <source>
        <strain evidence="2">cv. Niubang</strain>
    </source>
</reference>
<protein>
    <submittedName>
        <fullName evidence="1">Uncharacterized protein</fullName>
    </submittedName>
</protein>
<comment type="caution">
    <text evidence="1">The sequence shown here is derived from an EMBL/GenBank/DDBJ whole genome shotgun (WGS) entry which is preliminary data.</text>
</comment>
<reference evidence="2" key="1">
    <citation type="journal article" date="2022" name="Mol. Ecol. Resour.">
        <title>The genomes of chicory, endive, great burdock and yacon provide insights into Asteraceae palaeo-polyploidization history and plant inulin production.</title>
        <authorList>
            <person name="Fan W."/>
            <person name="Wang S."/>
            <person name="Wang H."/>
            <person name="Wang A."/>
            <person name="Jiang F."/>
            <person name="Liu H."/>
            <person name="Zhao H."/>
            <person name="Xu D."/>
            <person name="Zhang Y."/>
        </authorList>
    </citation>
    <scope>NUCLEOTIDE SEQUENCE [LARGE SCALE GENOMIC DNA]</scope>
    <source>
        <strain evidence="2">cv. Niubang</strain>
    </source>
</reference>
<evidence type="ECO:0000313" key="1">
    <source>
        <dbReference type="EMBL" id="KAI3759783.1"/>
    </source>
</evidence>